<dbReference type="Proteomes" id="UP001164743">
    <property type="component" value="Chromosome 7A"/>
</dbReference>
<reference evidence="2" key="1">
    <citation type="submission" date="2022-10" db="EMBL/GenBank/DDBJ databases">
        <title>Puccinia triticina Genome sequencing and assembly.</title>
        <authorList>
            <person name="Li C."/>
        </authorList>
    </citation>
    <scope>NUCLEOTIDE SEQUENCE</scope>
    <source>
        <strain evidence="2">Pt15</strain>
    </source>
</reference>
<feature type="region of interest" description="Disordered" evidence="1">
    <location>
        <begin position="1"/>
        <end position="115"/>
    </location>
</feature>
<proteinExistence type="predicted"/>
<evidence type="ECO:0000313" key="2">
    <source>
        <dbReference type="EMBL" id="WAQ87055.1"/>
    </source>
</evidence>
<protein>
    <recommendedName>
        <fullName evidence="4">Shugoshin C-terminal domain-containing protein</fullName>
    </recommendedName>
</protein>
<feature type="compositionally biased region" description="Polar residues" evidence="1">
    <location>
        <begin position="95"/>
        <end position="107"/>
    </location>
</feature>
<sequence>MAVIQEVEDEAPSTPLNTHPDTSNSVPESARRKSSRLRTPSSCPGFIPTSCDFRRALVGPVNPTKKKRQAPTAVMTFDDESGPDVEDDCRRSKGKNQTSNGRTVSHKSPTELARK</sequence>
<dbReference type="RefSeq" id="XP_053022610.1">
    <property type="nucleotide sequence ID" value="XM_053171427.1"/>
</dbReference>
<feature type="compositionally biased region" description="Acidic residues" evidence="1">
    <location>
        <begin position="1"/>
        <end position="11"/>
    </location>
</feature>
<keyword evidence="3" id="KW-1185">Reference proteome</keyword>
<gene>
    <name evidence="2" type="ORF">PtA15_7A784</name>
</gene>
<dbReference type="EMBL" id="CP110427">
    <property type="protein sequence ID" value="WAQ87055.1"/>
    <property type="molecule type" value="Genomic_DNA"/>
</dbReference>
<evidence type="ECO:0008006" key="4">
    <source>
        <dbReference type="Google" id="ProtNLM"/>
    </source>
</evidence>
<evidence type="ECO:0000256" key="1">
    <source>
        <dbReference type="SAM" id="MobiDB-lite"/>
    </source>
</evidence>
<organism evidence="2 3">
    <name type="scientific">Puccinia triticina</name>
    <dbReference type="NCBI Taxonomy" id="208348"/>
    <lineage>
        <taxon>Eukaryota</taxon>
        <taxon>Fungi</taxon>
        <taxon>Dikarya</taxon>
        <taxon>Basidiomycota</taxon>
        <taxon>Pucciniomycotina</taxon>
        <taxon>Pucciniomycetes</taxon>
        <taxon>Pucciniales</taxon>
        <taxon>Pucciniaceae</taxon>
        <taxon>Puccinia</taxon>
    </lineage>
</organism>
<evidence type="ECO:0000313" key="3">
    <source>
        <dbReference type="Proteomes" id="UP001164743"/>
    </source>
</evidence>
<name>A0ABY7CPU0_9BASI</name>
<dbReference type="GeneID" id="77812322"/>
<feature type="compositionally biased region" description="Polar residues" evidence="1">
    <location>
        <begin position="14"/>
        <end position="27"/>
    </location>
</feature>
<feature type="compositionally biased region" description="Acidic residues" evidence="1">
    <location>
        <begin position="77"/>
        <end position="87"/>
    </location>
</feature>
<accession>A0ABY7CPU0</accession>